<reference evidence="2" key="1">
    <citation type="journal article" date="2021" name="PeerJ">
        <title>Extensive microbial diversity within the chicken gut microbiome revealed by metagenomics and culture.</title>
        <authorList>
            <person name="Gilroy R."/>
            <person name="Ravi A."/>
            <person name="Getino M."/>
            <person name="Pursley I."/>
            <person name="Horton D.L."/>
            <person name="Alikhan N.F."/>
            <person name="Baker D."/>
            <person name="Gharbi K."/>
            <person name="Hall N."/>
            <person name="Watson M."/>
            <person name="Adriaenssens E.M."/>
            <person name="Foster-Nyarko E."/>
            <person name="Jarju S."/>
            <person name="Secka A."/>
            <person name="Antonio M."/>
            <person name="Oren A."/>
            <person name="Chaudhuri R.R."/>
            <person name="La Ragione R."/>
            <person name="Hildebrand F."/>
            <person name="Pallen M.J."/>
        </authorList>
    </citation>
    <scope>NUCLEOTIDE SEQUENCE</scope>
    <source>
        <strain evidence="2">1719</strain>
    </source>
</reference>
<feature type="chain" id="PRO_5039313488" description="DUF2946 domain-containing protein" evidence="1">
    <location>
        <begin position="19"/>
        <end position="109"/>
    </location>
</feature>
<name>A0A9D2AXT4_9SPHI</name>
<protein>
    <recommendedName>
        <fullName evidence="4">DUF2946 domain-containing protein</fullName>
    </recommendedName>
</protein>
<feature type="signal peptide" evidence="1">
    <location>
        <begin position="1"/>
        <end position="18"/>
    </location>
</feature>
<keyword evidence="1" id="KW-0732">Signal</keyword>
<evidence type="ECO:0000313" key="3">
    <source>
        <dbReference type="Proteomes" id="UP000824156"/>
    </source>
</evidence>
<accession>A0A9D2AXT4</accession>
<gene>
    <name evidence="2" type="ORF">H9853_02355</name>
</gene>
<evidence type="ECO:0000256" key="1">
    <source>
        <dbReference type="SAM" id="SignalP"/>
    </source>
</evidence>
<proteinExistence type="predicted"/>
<comment type="caution">
    <text evidence="2">The sequence shown here is derived from an EMBL/GenBank/DDBJ whole genome shotgun (WGS) entry which is preliminary data.</text>
</comment>
<dbReference type="EMBL" id="DXEZ01000067">
    <property type="protein sequence ID" value="HIX53843.1"/>
    <property type="molecule type" value="Genomic_DNA"/>
</dbReference>
<dbReference type="Proteomes" id="UP000824156">
    <property type="component" value="Unassembled WGS sequence"/>
</dbReference>
<evidence type="ECO:0008006" key="4">
    <source>
        <dbReference type="Google" id="ProtNLM"/>
    </source>
</evidence>
<reference evidence="2" key="2">
    <citation type="submission" date="2021-04" db="EMBL/GenBank/DDBJ databases">
        <authorList>
            <person name="Gilroy R."/>
        </authorList>
    </citation>
    <scope>NUCLEOTIDE SEQUENCE</scope>
    <source>
        <strain evidence="2">1719</strain>
    </source>
</reference>
<organism evidence="2 3">
    <name type="scientific">Candidatus Sphingobacterium stercoripullorum</name>
    <dbReference type="NCBI Taxonomy" id="2838759"/>
    <lineage>
        <taxon>Bacteria</taxon>
        <taxon>Pseudomonadati</taxon>
        <taxon>Bacteroidota</taxon>
        <taxon>Sphingobacteriia</taxon>
        <taxon>Sphingobacteriales</taxon>
        <taxon>Sphingobacteriaceae</taxon>
        <taxon>Sphingobacterium</taxon>
    </lineage>
</organism>
<dbReference type="AlphaFoldDB" id="A0A9D2AXT4"/>
<sequence length="109" mass="11942">MVVLWLMLAIFSLEQACATEAELYTVNVTEQSASHGCCGESQEEESDDEPNGCGCCDCAVISGSVSIVYKKLSFPNPIILVLKDENEFMDSFPIIISPEFSIWTPPKIS</sequence>
<evidence type="ECO:0000313" key="2">
    <source>
        <dbReference type="EMBL" id="HIX53843.1"/>
    </source>
</evidence>